<reference evidence="1" key="1">
    <citation type="submission" date="2021-02" db="EMBL/GenBank/DDBJ databases">
        <authorList>
            <person name="Nowell W R."/>
        </authorList>
    </citation>
    <scope>NUCLEOTIDE SEQUENCE</scope>
    <source>
        <strain evidence="1">Ploen Becks lab</strain>
    </source>
</reference>
<name>A0A814F578_9BILA</name>
<dbReference type="EMBL" id="CAJNOC010003337">
    <property type="protein sequence ID" value="CAF0978233.1"/>
    <property type="molecule type" value="Genomic_DNA"/>
</dbReference>
<sequence length="96" mass="10929">GHEFSTIYPIYSSIRSTIYENASDLESIKSFVKDSSAMISQIRPQIENARENINNFKKSINEIGSQLPSVIILFDTIMKQSEEQSDQNTIEKLTNI</sequence>
<evidence type="ECO:0000313" key="2">
    <source>
        <dbReference type="Proteomes" id="UP000663879"/>
    </source>
</evidence>
<keyword evidence="2" id="KW-1185">Reference proteome</keyword>
<evidence type="ECO:0000313" key="1">
    <source>
        <dbReference type="EMBL" id="CAF0978233.1"/>
    </source>
</evidence>
<dbReference type="AlphaFoldDB" id="A0A814F578"/>
<comment type="caution">
    <text evidence="1">The sequence shown here is derived from an EMBL/GenBank/DDBJ whole genome shotgun (WGS) entry which is preliminary data.</text>
</comment>
<organism evidence="1 2">
    <name type="scientific">Brachionus calyciflorus</name>
    <dbReference type="NCBI Taxonomy" id="104777"/>
    <lineage>
        <taxon>Eukaryota</taxon>
        <taxon>Metazoa</taxon>
        <taxon>Spiralia</taxon>
        <taxon>Gnathifera</taxon>
        <taxon>Rotifera</taxon>
        <taxon>Eurotatoria</taxon>
        <taxon>Monogononta</taxon>
        <taxon>Pseudotrocha</taxon>
        <taxon>Ploima</taxon>
        <taxon>Brachionidae</taxon>
        <taxon>Brachionus</taxon>
    </lineage>
</organism>
<proteinExistence type="predicted"/>
<gene>
    <name evidence="1" type="ORF">OXX778_LOCUS15282</name>
</gene>
<feature type="non-terminal residue" evidence="1">
    <location>
        <position position="1"/>
    </location>
</feature>
<dbReference type="Proteomes" id="UP000663879">
    <property type="component" value="Unassembled WGS sequence"/>
</dbReference>
<accession>A0A814F578</accession>
<protein>
    <submittedName>
        <fullName evidence="1">Uncharacterized protein</fullName>
    </submittedName>
</protein>